<proteinExistence type="predicted"/>
<keyword evidence="1" id="KW-0812">Transmembrane</keyword>
<keyword evidence="1" id="KW-1133">Transmembrane helix</keyword>
<keyword evidence="1" id="KW-0472">Membrane</keyword>
<name>A0ABT4UAN1_9ACTN</name>
<evidence type="ECO:0000313" key="3">
    <source>
        <dbReference type="Proteomes" id="UP001527866"/>
    </source>
</evidence>
<dbReference type="EMBL" id="JAQFWQ010000099">
    <property type="protein sequence ID" value="MDA2813990.1"/>
    <property type="molecule type" value="Genomic_DNA"/>
</dbReference>
<comment type="caution">
    <text evidence="2">The sequence shown here is derived from an EMBL/GenBank/DDBJ whole genome shotgun (WGS) entry which is preliminary data.</text>
</comment>
<organism evidence="2 3">
    <name type="scientific">Nocardiopsis endophytica</name>
    <dbReference type="NCBI Taxonomy" id="3018445"/>
    <lineage>
        <taxon>Bacteria</taxon>
        <taxon>Bacillati</taxon>
        <taxon>Actinomycetota</taxon>
        <taxon>Actinomycetes</taxon>
        <taxon>Streptosporangiales</taxon>
        <taxon>Nocardiopsidaceae</taxon>
        <taxon>Nocardiopsis</taxon>
    </lineage>
</organism>
<dbReference type="RefSeq" id="WP_270689211.1">
    <property type="nucleotide sequence ID" value="NZ_JAQFWQ010000099.1"/>
</dbReference>
<dbReference type="Proteomes" id="UP001527866">
    <property type="component" value="Unassembled WGS sequence"/>
</dbReference>
<feature type="transmembrane region" description="Helical" evidence="1">
    <location>
        <begin position="156"/>
        <end position="177"/>
    </location>
</feature>
<keyword evidence="3" id="KW-1185">Reference proteome</keyword>
<feature type="transmembrane region" description="Helical" evidence="1">
    <location>
        <begin position="84"/>
        <end position="105"/>
    </location>
</feature>
<reference evidence="2 3" key="1">
    <citation type="submission" date="2023-01" db="EMBL/GenBank/DDBJ databases">
        <title>Draft genome sequence of Nocardiopsis sp. RSe5-2 isolated from halophytes.</title>
        <authorList>
            <person name="Duangmal K."/>
            <person name="Chantavorakit T."/>
        </authorList>
    </citation>
    <scope>NUCLEOTIDE SEQUENCE [LARGE SCALE GENOMIC DNA]</scope>
    <source>
        <strain evidence="2 3">RSe5-2</strain>
    </source>
</reference>
<evidence type="ECO:0000256" key="1">
    <source>
        <dbReference type="SAM" id="Phobius"/>
    </source>
</evidence>
<dbReference type="PANTHER" id="PTHR37314:SF4">
    <property type="entry name" value="UPF0700 TRANSMEMBRANE PROTEIN YOAK"/>
    <property type="match status" value="1"/>
</dbReference>
<dbReference type="Pfam" id="PF06912">
    <property type="entry name" value="DUF1275"/>
    <property type="match status" value="1"/>
</dbReference>
<evidence type="ECO:0000313" key="2">
    <source>
        <dbReference type="EMBL" id="MDA2813990.1"/>
    </source>
</evidence>
<gene>
    <name evidence="2" type="ORF">O4J56_25315</name>
</gene>
<feature type="transmembrane region" description="Helical" evidence="1">
    <location>
        <begin position="31"/>
        <end position="53"/>
    </location>
</feature>
<sequence>MPGHGGGKGRTRGRLRRGAGRAATAASRHRLGASLLALAFVTGVIDTLSFLGFGDVFTSNMTGNVVLLGVSFAEGTGPTTLRSLIAFAAFLGGLAAGFALADHVFRRRRRWILVAESVLIAGLSTAWMLGAPIDAMTAVAAVAMGMQSAVVERSGAGVSVNYVTGVLAGMLGHLTLLNRPDAALALKAGIILSLAVGAACTTAVLRVAPVWAADLALPAVVAAAALFPPADGGDPR</sequence>
<feature type="transmembrane region" description="Helical" evidence="1">
    <location>
        <begin position="117"/>
        <end position="144"/>
    </location>
</feature>
<accession>A0ABT4UAN1</accession>
<protein>
    <submittedName>
        <fullName evidence="2">YoaK family protein</fullName>
    </submittedName>
</protein>
<feature type="transmembrane region" description="Helical" evidence="1">
    <location>
        <begin position="184"/>
        <end position="205"/>
    </location>
</feature>
<dbReference type="InterPro" id="IPR010699">
    <property type="entry name" value="DUF1275"/>
</dbReference>
<dbReference type="PANTHER" id="PTHR37314">
    <property type="entry name" value="SLR0142 PROTEIN"/>
    <property type="match status" value="1"/>
</dbReference>